<dbReference type="InterPro" id="IPR009061">
    <property type="entry name" value="DNA-bd_dom_put_sf"/>
</dbReference>
<evidence type="ECO:0000313" key="3">
    <source>
        <dbReference type="Proteomes" id="UP000610594"/>
    </source>
</evidence>
<dbReference type="Proteomes" id="UP000610594">
    <property type="component" value="Unassembled WGS sequence"/>
</dbReference>
<dbReference type="SUPFAM" id="SSF46955">
    <property type="entry name" value="Putative DNA-binding domain"/>
    <property type="match status" value="1"/>
</dbReference>
<dbReference type="EMBL" id="WHJF01000161">
    <property type="protein sequence ID" value="NHZ66714.1"/>
    <property type="molecule type" value="Genomic_DNA"/>
</dbReference>
<feature type="domain" description="Helix-turn-helix" evidence="1">
    <location>
        <begin position="8"/>
        <end position="57"/>
    </location>
</feature>
<accession>A0ABX0N975</accession>
<dbReference type="InterPro" id="IPR010093">
    <property type="entry name" value="SinI_DNA-bd"/>
</dbReference>
<protein>
    <submittedName>
        <fullName evidence="2">Helix-turn-helix domain-containing protein</fullName>
    </submittedName>
</protein>
<dbReference type="InterPro" id="IPR041657">
    <property type="entry name" value="HTH_17"/>
</dbReference>
<comment type="caution">
    <text evidence="2">The sequence shown here is derived from an EMBL/GenBank/DDBJ whole genome shotgun (WGS) entry which is preliminary data.</text>
</comment>
<organism evidence="2 3">
    <name type="scientific">Massilia genomosp. 1</name>
    <dbReference type="NCBI Taxonomy" id="2609280"/>
    <lineage>
        <taxon>Bacteria</taxon>
        <taxon>Pseudomonadati</taxon>
        <taxon>Pseudomonadota</taxon>
        <taxon>Betaproteobacteria</taxon>
        <taxon>Burkholderiales</taxon>
        <taxon>Oxalobacteraceae</taxon>
        <taxon>Telluria group</taxon>
        <taxon>Massilia</taxon>
    </lineage>
</organism>
<keyword evidence="3" id="KW-1185">Reference proteome</keyword>
<evidence type="ECO:0000259" key="1">
    <source>
        <dbReference type="Pfam" id="PF12728"/>
    </source>
</evidence>
<proteinExistence type="predicted"/>
<sequence>MNTSSDSVMTVKEVAEYLRVNQRTVYRLAVERRLPGFKVGANWRFKRGDIEGWISAQSTAALPADEANAHGEGKDT</sequence>
<evidence type="ECO:0000313" key="2">
    <source>
        <dbReference type="EMBL" id="NHZ66714.1"/>
    </source>
</evidence>
<reference evidence="2 3" key="1">
    <citation type="submission" date="2019-10" db="EMBL/GenBank/DDBJ databases">
        <title>Taxonomy of Antarctic Massilia spp.: description of Massilia rubra sp. nov., Massilia aquatica sp. nov., Massilia mucilaginosa sp. nov., Massilia frigida sp. nov. isolated from streams, lakes and regoliths.</title>
        <authorList>
            <person name="Holochova P."/>
            <person name="Sedlacek I."/>
            <person name="Kralova S."/>
            <person name="Maslanova I."/>
            <person name="Busse H.-J."/>
            <person name="Stankova E."/>
            <person name="Vrbovska V."/>
            <person name="Kovarovic V."/>
            <person name="Bartak M."/>
            <person name="Svec P."/>
            <person name="Pantucek R."/>
        </authorList>
    </citation>
    <scope>NUCLEOTIDE SEQUENCE [LARGE SCALE GENOMIC DNA]</scope>
    <source>
        <strain evidence="2 3">CCM 8694</strain>
    </source>
</reference>
<gene>
    <name evidence="2" type="ORF">F1735_31265</name>
</gene>
<dbReference type="NCBIfam" id="TIGR01764">
    <property type="entry name" value="excise"/>
    <property type="match status" value="1"/>
</dbReference>
<dbReference type="Pfam" id="PF12728">
    <property type="entry name" value="HTH_17"/>
    <property type="match status" value="1"/>
</dbReference>
<name>A0ABX0N975_9BURK</name>